<organism evidence="7 8">
    <name type="scientific">Marinovum algicola</name>
    <dbReference type="NCBI Taxonomy" id="42444"/>
    <lineage>
        <taxon>Bacteria</taxon>
        <taxon>Pseudomonadati</taxon>
        <taxon>Pseudomonadota</taxon>
        <taxon>Alphaproteobacteria</taxon>
        <taxon>Rhodobacterales</taxon>
        <taxon>Roseobacteraceae</taxon>
        <taxon>Marinovum</taxon>
    </lineage>
</organism>
<dbReference type="PANTHER" id="PTHR30461">
    <property type="entry name" value="DNA-INVERTASE FROM LAMBDOID PROPHAGE"/>
    <property type="match status" value="1"/>
</dbReference>
<dbReference type="InterPro" id="IPR011109">
    <property type="entry name" value="DNA_bind_recombinase_dom"/>
</dbReference>
<accession>A0A975WFW4</accession>
<dbReference type="EMBL" id="FNYY01000052">
    <property type="protein sequence ID" value="SEK12362.1"/>
    <property type="molecule type" value="Genomic_DNA"/>
</dbReference>
<dbReference type="RefSeq" id="WP_074840670.1">
    <property type="nucleotide sequence ID" value="NZ_FNYY01000052.1"/>
</dbReference>
<keyword evidence="1" id="KW-0229">DNA integration</keyword>
<comment type="caution">
    <text evidence="7">The sequence shown here is derived from an EMBL/GenBank/DDBJ whole genome shotgun (WGS) entry which is preliminary data.</text>
</comment>
<dbReference type="Pfam" id="PF00239">
    <property type="entry name" value="Resolvase"/>
    <property type="match status" value="1"/>
</dbReference>
<evidence type="ECO:0000259" key="6">
    <source>
        <dbReference type="PROSITE" id="PS51736"/>
    </source>
</evidence>
<keyword evidence="8" id="KW-1185">Reference proteome</keyword>
<evidence type="ECO:0000313" key="7">
    <source>
        <dbReference type="EMBL" id="SEK12362.1"/>
    </source>
</evidence>
<protein>
    <submittedName>
        <fullName evidence="7">Site-specific DNA recombinase</fullName>
    </submittedName>
</protein>
<evidence type="ECO:0000256" key="2">
    <source>
        <dbReference type="ARBA" id="ARBA00023125"/>
    </source>
</evidence>
<dbReference type="Pfam" id="PF07508">
    <property type="entry name" value="Recombinase"/>
    <property type="match status" value="1"/>
</dbReference>
<dbReference type="GO" id="GO:0015074">
    <property type="term" value="P:DNA integration"/>
    <property type="evidence" value="ECO:0007669"/>
    <property type="project" value="UniProtKB-KW"/>
</dbReference>
<dbReference type="GeneID" id="80821348"/>
<dbReference type="PROSITE" id="PS00397">
    <property type="entry name" value="RECOMBINASES_1"/>
    <property type="match status" value="1"/>
</dbReference>
<evidence type="ECO:0000256" key="4">
    <source>
        <dbReference type="PIRSR" id="PIRSR606118-50"/>
    </source>
</evidence>
<evidence type="ECO:0000256" key="5">
    <source>
        <dbReference type="PROSITE-ProRule" id="PRU10137"/>
    </source>
</evidence>
<keyword evidence="2" id="KW-0238">DNA-binding</keyword>
<dbReference type="SUPFAM" id="SSF53041">
    <property type="entry name" value="Resolvase-like"/>
    <property type="match status" value="1"/>
</dbReference>
<dbReference type="GO" id="GO:0003677">
    <property type="term" value="F:DNA binding"/>
    <property type="evidence" value="ECO:0007669"/>
    <property type="project" value="UniProtKB-KW"/>
</dbReference>
<name>A0A975WFW4_9RHOB</name>
<dbReference type="CDD" id="cd00338">
    <property type="entry name" value="Ser_Recombinase"/>
    <property type="match status" value="1"/>
</dbReference>
<proteinExistence type="predicted"/>
<feature type="domain" description="Resolvase/invertase-type recombinase catalytic" evidence="6">
    <location>
        <begin position="17"/>
        <end position="161"/>
    </location>
</feature>
<evidence type="ECO:0000256" key="3">
    <source>
        <dbReference type="ARBA" id="ARBA00023172"/>
    </source>
</evidence>
<dbReference type="Proteomes" id="UP000182932">
    <property type="component" value="Unassembled WGS sequence"/>
</dbReference>
<dbReference type="InterPro" id="IPR036162">
    <property type="entry name" value="Resolvase-like_N_sf"/>
</dbReference>
<dbReference type="SMART" id="SM00857">
    <property type="entry name" value="Resolvase"/>
    <property type="match status" value="1"/>
</dbReference>
<keyword evidence="3" id="KW-0233">DNA recombination</keyword>
<gene>
    <name evidence="7" type="ORF">SAMN04487940_1523</name>
</gene>
<dbReference type="InterPro" id="IPR006118">
    <property type="entry name" value="Recombinase_CS"/>
</dbReference>
<sequence>MMERDVARDRGQEIRKMAVGYARVSTKEQGARGTSLEAQRDAIDRFADFSGYTVLDHFSDVASGAGEDSFHQRSGLQDALRLAASEGADVIVWSWDRLSRYADIENQIRTILPAACEVICVEEPMTLRRASEAARFEHAERRRKVLSERTRESLAARRAQGVQLGNPTIRELQGKASKANAEKAQLQVERIASVLRQEDAAGLSYAEIAALLNSKGIRTSRNKEWNASRVRIPVTKARKLLQEEEAFYSKQPGFGMM</sequence>
<dbReference type="PROSITE" id="PS51736">
    <property type="entry name" value="RECOMBINASES_3"/>
    <property type="match status" value="1"/>
</dbReference>
<evidence type="ECO:0000256" key="1">
    <source>
        <dbReference type="ARBA" id="ARBA00022908"/>
    </source>
</evidence>
<dbReference type="GO" id="GO:0000150">
    <property type="term" value="F:DNA strand exchange activity"/>
    <property type="evidence" value="ECO:0007669"/>
    <property type="project" value="InterPro"/>
</dbReference>
<reference evidence="7 8" key="1">
    <citation type="submission" date="2016-10" db="EMBL/GenBank/DDBJ databases">
        <authorList>
            <person name="Varghese N."/>
            <person name="Submissions S."/>
        </authorList>
    </citation>
    <scope>NUCLEOTIDE SEQUENCE [LARGE SCALE GENOMIC DNA]</scope>
    <source>
        <strain evidence="7 8">FF3</strain>
    </source>
</reference>
<evidence type="ECO:0000313" key="8">
    <source>
        <dbReference type="Proteomes" id="UP000182932"/>
    </source>
</evidence>
<dbReference type="PANTHER" id="PTHR30461:SF2">
    <property type="entry name" value="SERINE RECOMBINASE PINE-RELATED"/>
    <property type="match status" value="1"/>
</dbReference>
<dbReference type="AlphaFoldDB" id="A0A975WFW4"/>
<dbReference type="InterPro" id="IPR050639">
    <property type="entry name" value="SSR_resolvase"/>
</dbReference>
<dbReference type="InterPro" id="IPR006119">
    <property type="entry name" value="Resolv_N"/>
</dbReference>
<feature type="active site" description="O-(5'-phospho-DNA)-serine intermediate" evidence="4 5">
    <location>
        <position position="25"/>
    </location>
</feature>
<dbReference type="Gene3D" id="3.40.50.1390">
    <property type="entry name" value="Resolvase, N-terminal catalytic domain"/>
    <property type="match status" value="1"/>
</dbReference>